<sequence>MRIPLSLLPRAPLSLLVLGASLLGCASPRPSRAPFLHAPPPFPVVSAATPPPPVPPLPPPVVVPPNTWLTPLSTRLPGIDAGITAEQVAIAADGSAAVAANCFGAFLDTGGKRRTCGSPPDPLVTFLGPDGAHRWTWSSRDDLSGRATGVAFAPSGDVFVVGQVSSGFRPGGRVPEGSDPRRRASEGVEQFLALLGRADGALRWVRAAYGSAWTLDRRGVVHLEELVADAAGNYRRVMHGFDVATGKPLHRTDLDALGPCAPRCGTASLAPHPTDGAVLFQVPEHVPDRPVTLRARHLGSDGALRSDQSLDLLPLPTAQHTSPRLLAARLHPNGSLLVHLSYYTPEDHGAMTALVRVGPDLRTTRVVHLPAHSMLVGTLGERAVVTLFVHPPPNGPAPLVFGATVPPPDDTGTATVLAAIDLDSAQATTLWAPASRQFLGIDVNHGRAVYQGKAGLAQVRLEEPSR</sequence>
<dbReference type="STRING" id="1192034.CAP_6031"/>
<protein>
    <recommendedName>
        <fullName evidence="3">Lipoprotein</fullName>
    </recommendedName>
</protein>
<evidence type="ECO:0008006" key="3">
    <source>
        <dbReference type="Google" id="ProtNLM"/>
    </source>
</evidence>
<evidence type="ECO:0000313" key="1">
    <source>
        <dbReference type="EMBL" id="EYF08270.1"/>
    </source>
</evidence>
<dbReference type="AlphaFoldDB" id="A0A017THG1"/>
<proteinExistence type="predicted"/>
<dbReference type="EMBL" id="ASRX01000005">
    <property type="protein sequence ID" value="EYF08270.1"/>
    <property type="molecule type" value="Genomic_DNA"/>
</dbReference>
<dbReference type="PROSITE" id="PS51257">
    <property type="entry name" value="PROKAR_LIPOPROTEIN"/>
    <property type="match status" value="1"/>
</dbReference>
<keyword evidence="2" id="KW-1185">Reference proteome</keyword>
<dbReference type="OrthoDB" id="9828100at2"/>
<name>A0A017THG1_9BACT</name>
<reference evidence="1 2" key="1">
    <citation type="submission" date="2013-05" db="EMBL/GenBank/DDBJ databases">
        <title>Genome assembly of Chondromyces apiculatus DSM 436.</title>
        <authorList>
            <person name="Sharma G."/>
            <person name="Khatri I."/>
            <person name="Kaur C."/>
            <person name="Mayilraj S."/>
            <person name="Subramanian S."/>
        </authorList>
    </citation>
    <scope>NUCLEOTIDE SEQUENCE [LARGE SCALE GENOMIC DNA]</scope>
    <source>
        <strain evidence="1 2">DSM 436</strain>
    </source>
</reference>
<gene>
    <name evidence="1" type="ORF">CAP_6031</name>
</gene>
<organism evidence="1 2">
    <name type="scientific">Chondromyces apiculatus DSM 436</name>
    <dbReference type="NCBI Taxonomy" id="1192034"/>
    <lineage>
        <taxon>Bacteria</taxon>
        <taxon>Pseudomonadati</taxon>
        <taxon>Myxococcota</taxon>
        <taxon>Polyangia</taxon>
        <taxon>Polyangiales</taxon>
        <taxon>Polyangiaceae</taxon>
        <taxon>Chondromyces</taxon>
    </lineage>
</organism>
<comment type="caution">
    <text evidence="1">The sequence shown here is derived from an EMBL/GenBank/DDBJ whole genome shotgun (WGS) entry which is preliminary data.</text>
</comment>
<dbReference type="RefSeq" id="WP_156040479.1">
    <property type="nucleotide sequence ID" value="NZ_ASRX01000005.1"/>
</dbReference>
<accession>A0A017THG1</accession>
<evidence type="ECO:0000313" key="2">
    <source>
        <dbReference type="Proteomes" id="UP000019678"/>
    </source>
</evidence>
<dbReference type="Proteomes" id="UP000019678">
    <property type="component" value="Unassembled WGS sequence"/>
</dbReference>